<dbReference type="InterPro" id="IPR012318">
    <property type="entry name" value="HTH_CRP"/>
</dbReference>
<gene>
    <name evidence="6" type="ORF">AA20_07325</name>
</gene>
<evidence type="ECO:0000256" key="2">
    <source>
        <dbReference type="ARBA" id="ARBA00023125"/>
    </source>
</evidence>
<organism evidence="6 7">
    <name type="scientific">Aliarcobacter butzleri L348</name>
    <dbReference type="NCBI Taxonomy" id="1447256"/>
    <lineage>
        <taxon>Bacteria</taxon>
        <taxon>Pseudomonadati</taxon>
        <taxon>Campylobacterota</taxon>
        <taxon>Epsilonproteobacteria</taxon>
        <taxon>Campylobacterales</taxon>
        <taxon>Arcobacteraceae</taxon>
        <taxon>Aliarcobacter</taxon>
    </lineage>
</organism>
<dbReference type="SMART" id="SM00419">
    <property type="entry name" value="HTH_CRP"/>
    <property type="match status" value="1"/>
</dbReference>
<protein>
    <submittedName>
        <fullName evidence="6">Crp/Fnr family transcriptional regulator</fullName>
    </submittedName>
</protein>
<accession>A0A0G9K514</accession>
<dbReference type="GO" id="GO:0006355">
    <property type="term" value="P:regulation of DNA-templated transcription"/>
    <property type="evidence" value="ECO:0007669"/>
    <property type="project" value="InterPro"/>
</dbReference>
<evidence type="ECO:0000259" key="5">
    <source>
        <dbReference type="PROSITE" id="PS51063"/>
    </source>
</evidence>
<dbReference type="AlphaFoldDB" id="A0A0G9K514"/>
<dbReference type="InterPro" id="IPR014710">
    <property type="entry name" value="RmlC-like_jellyroll"/>
</dbReference>
<dbReference type="Gene3D" id="2.60.120.10">
    <property type="entry name" value="Jelly Rolls"/>
    <property type="match status" value="1"/>
</dbReference>
<sequence>MIKIDLNDLRFFNFLKEEDLLRLKDISIKKFFNKNEILFYKGDEPKYLHLLLKGIAKLYTYDYKDNEVIIHNLMAPNLIAEIANYEEMNFLANCSFETNAEVLLIDYKKFKEEFLLKPEISMFFIKSLTKKIKALQSFINYNISLNSMEKIAKFLYDNESILMNLKQVKIAQILNITPETLSRKIAKLKRENIIQNEKGYIKILDYKRLETYVNSQS</sequence>
<keyword evidence="3" id="KW-0804">Transcription</keyword>
<dbReference type="SUPFAM" id="SSF46785">
    <property type="entry name" value="Winged helix' DNA-binding domain"/>
    <property type="match status" value="1"/>
</dbReference>
<proteinExistence type="predicted"/>
<dbReference type="SMART" id="SM00100">
    <property type="entry name" value="cNMP"/>
    <property type="match status" value="1"/>
</dbReference>
<evidence type="ECO:0000259" key="4">
    <source>
        <dbReference type="PROSITE" id="PS50042"/>
    </source>
</evidence>
<dbReference type="CDD" id="cd00038">
    <property type="entry name" value="CAP_ED"/>
    <property type="match status" value="1"/>
</dbReference>
<dbReference type="InterPro" id="IPR000595">
    <property type="entry name" value="cNMP-bd_dom"/>
</dbReference>
<feature type="domain" description="Cyclic nucleotide-binding" evidence="4">
    <location>
        <begin position="11"/>
        <end position="131"/>
    </location>
</feature>
<dbReference type="Pfam" id="PF00027">
    <property type="entry name" value="cNMP_binding"/>
    <property type="match status" value="1"/>
</dbReference>
<dbReference type="EMBL" id="JAIQ01000105">
    <property type="protein sequence ID" value="KLD99277.1"/>
    <property type="molecule type" value="Genomic_DNA"/>
</dbReference>
<dbReference type="Pfam" id="PF13545">
    <property type="entry name" value="HTH_Crp_2"/>
    <property type="match status" value="1"/>
</dbReference>
<dbReference type="InterPro" id="IPR036388">
    <property type="entry name" value="WH-like_DNA-bd_sf"/>
</dbReference>
<dbReference type="GO" id="GO:0003677">
    <property type="term" value="F:DNA binding"/>
    <property type="evidence" value="ECO:0007669"/>
    <property type="project" value="UniProtKB-KW"/>
</dbReference>
<dbReference type="InterPro" id="IPR036390">
    <property type="entry name" value="WH_DNA-bd_sf"/>
</dbReference>
<evidence type="ECO:0000256" key="1">
    <source>
        <dbReference type="ARBA" id="ARBA00023015"/>
    </source>
</evidence>
<evidence type="ECO:0000256" key="3">
    <source>
        <dbReference type="ARBA" id="ARBA00023163"/>
    </source>
</evidence>
<name>A0A0G9K514_9BACT</name>
<feature type="domain" description="HTH crp-type" evidence="5">
    <location>
        <begin position="145"/>
        <end position="207"/>
    </location>
</feature>
<reference evidence="6 7" key="1">
    <citation type="submission" date="2014-01" db="EMBL/GenBank/DDBJ databases">
        <title>Development of a Comparative Genomic Fingerprinting Assay for High Resolution Genotyping of Arcobacter butzleri.</title>
        <authorList>
            <person name="Webb A.L."/>
            <person name="Inglis G.D."/>
            <person name="Kruczkiewicz P."/>
            <person name="Selinger L.B."/>
            <person name="Taboada E.N."/>
        </authorList>
    </citation>
    <scope>NUCLEOTIDE SEQUENCE [LARGE SCALE GENOMIC DNA]</scope>
    <source>
        <strain evidence="6 7">L348</strain>
    </source>
</reference>
<dbReference type="Gene3D" id="1.10.10.10">
    <property type="entry name" value="Winged helix-like DNA-binding domain superfamily/Winged helix DNA-binding domain"/>
    <property type="match status" value="1"/>
</dbReference>
<evidence type="ECO:0000313" key="6">
    <source>
        <dbReference type="EMBL" id="KLD99277.1"/>
    </source>
</evidence>
<dbReference type="PROSITE" id="PS51063">
    <property type="entry name" value="HTH_CRP_2"/>
    <property type="match status" value="1"/>
</dbReference>
<dbReference type="PATRIC" id="fig|1447256.3.peg.1431"/>
<keyword evidence="1" id="KW-0805">Transcription regulation</keyword>
<comment type="caution">
    <text evidence="6">The sequence shown here is derived from an EMBL/GenBank/DDBJ whole genome shotgun (WGS) entry which is preliminary data.</text>
</comment>
<dbReference type="InterPro" id="IPR018490">
    <property type="entry name" value="cNMP-bd_dom_sf"/>
</dbReference>
<dbReference type="SUPFAM" id="SSF51206">
    <property type="entry name" value="cAMP-binding domain-like"/>
    <property type="match status" value="1"/>
</dbReference>
<dbReference type="Proteomes" id="UP000035514">
    <property type="component" value="Unassembled WGS sequence"/>
</dbReference>
<dbReference type="PROSITE" id="PS50042">
    <property type="entry name" value="CNMP_BINDING_3"/>
    <property type="match status" value="1"/>
</dbReference>
<dbReference type="RefSeq" id="WP_046996823.1">
    <property type="nucleotide sequence ID" value="NZ_JAIQ01000105.1"/>
</dbReference>
<evidence type="ECO:0000313" key="7">
    <source>
        <dbReference type="Proteomes" id="UP000035514"/>
    </source>
</evidence>
<keyword evidence="2" id="KW-0238">DNA-binding</keyword>